<dbReference type="Gene3D" id="1.10.10.2770">
    <property type="match status" value="1"/>
</dbReference>
<protein>
    <recommendedName>
        <fullName evidence="2">Selenocysteine-specific elongation factor</fullName>
    </recommendedName>
    <alternativeName>
        <fullName evidence="8">SelB translation factor</fullName>
    </alternativeName>
</protein>
<dbReference type="GO" id="GO:0003746">
    <property type="term" value="F:translation elongation factor activity"/>
    <property type="evidence" value="ECO:0007669"/>
    <property type="project" value="UniProtKB-KW"/>
</dbReference>
<dbReference type="GO" id="GO:0004020">
    <property type="term" value="F:adenylylsulfate kinase activity"/>
    <property type="evidence" value="ECO:0007669"/>
    <property type="project" value="UniProtKB-EC"/>
</dbReference>
<dbReference type="SUPFAM" id="SSF52540">
    <property type="entry name" value="P-loop containing nucleoside triphosphate hydrolases"/>
    <property type="match status" value="1"/>
</dbReference>
<reference evidence="10 11" key="1">
    <citation type="submission" date="2017-03" db="EMBL/GenBank/DDBJ databases">
        <authorList>
            <person name="Afonso C.L."/>
            <person name="Miller P.J."/>
            <person name="Scott M.A."/>
            <person name="Spackman E."/>
            <person name="Goraichik I."/>
            <person name="Dimitrov K.M."/>
            <person name="Suarez D.L."/>
            <person name="Swayne D.E."/>
        </authorList>
    </citation>
    <scope>NUCLEOTIDE SEQUENCE [LARGE SCALE GENOMIC DNA]</scope>
    <source>
        <strain evidence="10 11">CECT 7745</strain>
    </source>
</reference>
<name>A0A1X7BKX8_9RHOB</name>
<keyword evidence="6" id="KW-0342">GTP-binding</keyword>
<feature type="domain" description="Tr-type G" evidence="9">
    <location>
        <begin position="1"/>
        <end position="170"/>
    </location>
</feature>
<keyword evidence="4" id="KW-0547">Nucleotide-binding</keyword>
<evidence type="ECO:0000256" key="7">
    <source>
        <dbReference type="ARBA" id="ARBA00025526"/>
    </source>
</evidence>
<evidence type="ECO:0000256" key="1">
    <source>
        <dbReference type="ARBA" id="ARBA00004496"/>
    </source>
</evidence>
<evidence type="ECO:0000313" key="10">
    <source>
        <dbReference type="EMBL" id="SMC10307.1"/>
    </source>
</evidence>
<dbReference type="Proteomes" id="UP000193224">
    <property type="component" value="Unassembled WGS sequence"/>
</dbReference>
<dbReference type="InterPro" id="IPR027417">
    <property type="entry name" value="P-loop_NTPase"/>
</dbReference>
<dbReference type="Pfam" id="PF09107">
    <property type="entry name" value="WHD_3rd_SelB"/>
    <property type="match status" value="1"/>
</dbReference>
<accession>A0A1X7BKX8</accession>
<dbReference type="InterPro" id="IPR015191">
    <property type="entry name" value="SelB_WHD4"/>
</dbReference>
<dbReference type="Gene3D" id="2.40.30.10">
    <property type="entry name" value="Translation factors"/>
    <property type="match status" value="1"/>
</dbReference>
<dbReference type="RefSeq" id="WP_085798292.1">
    <property type="nucleotide sequence ID" value="NZ_FWXB01000001.1"/>
</dbReference>
<evidence type="ECO:0000256" key="6">
    <source>
        <dbReference type="ARBA" id="ARBA00023134"/>
    </source>
</evidence>
<dbReference type="SUPFAM" id="SSF50447">
    <property type="entry name" value="Translation proteins"/>
    <property type="match status" value="1"/>
</dbReference>
<dbReference type="InterPro" id="IPR004535">
    <property type="entry name" value="Transl_elong_SelB"/>
</dbReference>
<keyword evidence="3" id="KW-0963">Cytoplasm</keyword>
<evidence type="ECO:0000313" key="11">
    <source>
        <dbReference type="Proteomes" id="UP000193224"/>
    </source>
</evidence>
<dbReference type="AlphaFoldDB" id="A0A1X7BKX8"/>
<dbReference type="OrthoDB" id="9803139at2"/>
<dbReference type="InterPro" id="IPR009000">
    <property type="entry name" value="Transl_B-barrel_sf"/>
</dbReference>
<evidence type="ECO:0000256" key="8">
    <source>
        <dbReference type="ARBA" id="ARBA00031615"/>
    </source>
</evidence>
<evidence type="ECO:0000259" key="9">
    <source>
        <dbReference type="PROSITE" id="PS51722"/>
    </source>
</evidence>
<dbReference type="InterPro" id="IPR036390">
    <property type="entry name" value="WH_DNA-bd_sf"/>
</dbReference>
<sequence>MIIATAGHVDHGKTELVKALTGVDTDRLPEEKARGLSVDLGFAYHSLPDDDAILGFVDVPGHEKFIRNMLAGVAGIDLGLLVVAADDGVMPQTREHLAILGLLGMRHYIVALTKIDRVSPARVQEVTDQVSELLGEGGHEGTAIYPVCALDNEGIDALMKALRARKKEARSRNVNHHFRMAIDRVFTLKGIGLVATGMVFSGAIHTGDELILSADGSSVRVRGIRVHNSESNCAKAGERCAINIAGRGLSEHRIRRGNWLMQSSLYAPTRRIDVELQVLESEDGPLKHWTPTHLHIGADHLSARVAVLSGGAIPAGACGLAQLVASRDAFALHGDHFVLRDQSAQRTIAGGRVIDPFSPKRGRARPARLAALNALRHSSTLAALRAWTEVSETGVLIAPFSVAHNLPAPRIDTLVDALGLQRVGQGPDQRVFCETQWQALQAKIVQAVETFHLSRPTSPGASIKDIRLSLAPRIEVAALEDALAALTKDQRLCMRGNRFHLRSHSIQFSKRDQQLLARVAPKLAPQSGTPLSLHHAAEDLCVDVKTLEAALKTACKFGDMVLIGKNRYVPKPYLTKLGAVAERLATHCPDGYFTTVDYRDQTELGRNFIIDVLEYFDRVGFTERNGNVRRIRRSADDVFKVPHDG</sequence>
<organism evidence="10 11">
    <name type="scientific">Roseovarius aestuarii</name>
    <dbReference type="NCBI Taxonomy" id="475083"/>
    <lineage>
        <taxon>Bacteria</taxon>
        <taxon>Pseudomonadati</taxon>
        <taxon>Pseudomonadota</taxon>
        <taxon>Alphaproteobacteria</taxon>
        <taxon>Rhodobacterales</taxon>
        <taxon>Roseobacteraceae</taxon>
        <taxon>Roseovarius</taxon>
    </lineage>
</organism>
<evidence type="ECO:0000256" key="2">
    <source>
        <dbReference type="ARBA" id="ARBA00015953"/>
    </source>
</evidence>
<dbReference type="Pfam" id="PF03144">
    <property type="entry name" value="GTP_EFTU_D2"/>
    <property type="match status" value="1"/>
</dbReference>
<dbReference type="GO" id="GO:0005525">
    <property type="term" value="F:GTP binding"/>
    <property type="evidence" value="ECO:0007669"/>
    <property type="project" value="UniProtKB-KW"/>
</dbReference>
<gene>
    <name evidence="10" type="primary">selB</name>
    <name evidence="10" type="ORF">ROA7745_00113</name>
</gene>
<dbReference type="CDD" id="cd15491">
    <property type="entry name" value="selB_III"/>
    <property type="match status" value="1"/>
</dbReference>
<dbReference type="InterPro" id="IPR050055">
    <property type="entry name" value="EF-Tu_GTPase"/>
</dbReference>
<dbReference type="PANTHER" id="PTHR43721">
    <property type="entry name" value="ELONGATION FACTOR TU-RELATED"/>
    <property type="match status" value="1"/>
</dbReference>
<dbReference type="PRINTS" id="PR00315">
    <property type="entry name" value="ELONGATNFCT"/>
</dbReference>
<dbReference type="Pfam" id="PF00009">
    <property type="entry name" value="GTP_EFTU"/>
    <property type="match status" value="1"/>
</dbReference>
<evidence type="ECO:0000256" key="4">
    <source>
        <dbReference type="ARBA" id="ARBA00022741"/>
    </source>
</evidence>
<dbReference type="GO" id="GO:0005829">
    <property type="term" value="C:cytosol"/>
    <property type="evidence" value="ECO:0007669"/>
    <property type="project" value="TreeGrafter"/>
</dbReference>
<dbReference type="InterPro" id="IPR057335">
    <property type="entry name" value="Beta-barrel_SelB"/>
</dbReference>
<keyword evidence="11" id="KW-1185">Reference proteome</keyword>
<dbReference type="Gene3D" id="3.40.50.300">
    <property type="entry name" value="P-loop containing nucleotide triphosphate hydrolases"/>
    <property type="match status" value="1"/>
</dbReference>
<keyword evidence="5" id="KW-0648">Protein biosynthesis</keyword>
<dbReference type="EMBL" id="FWXB01000001">
    <property type="protein sequence ID" value="SMC10307.1"/>
    <property type="molecule type" value="Genomic_DNA"/>
</dbReference>
<dbReference type="SUPFAM" id="SSF46785">
    <property type="entry name" value="Winged helix' DNA-binding domain"/>
    <property type="match status" value="2"/>
</dbReference>
<dbReference type="InterPro" id="IPR000795">
    <property type="entry name" value="T_Tr_GTP-bd_dom"/>
</dbReference>
<dbReference type="InterPro" id="IPR036388">
    <property type="entry name" value="WH-like_DNA-bd_sf"/>
</dbReference>
<dbReference type="Pfam" id="PF25461">
    <property type="entry name" value="Beta-barrel_SelB"/>
    <property type="match status" value="1"/>
</dbReference>
<dbReference type="CDD" id="cd04171">
    <property type="entry name" value="SelB"/>
    <property type="match status" value="1"/>
</dbReference>
<comment type="function">
    <text evidence="7">Translation factor necessary for the incorporation of selenocysteine into proteins. It probably replaces EF-Tu for the insertion of selenocysteine directed by the UGA codon. SelB binds GTP and GDP.</text>
</comment>
<dbReference type="GO" id="GO:0003723">
    <property type="term" value="F:RNA binding"/>
    <property type="evidence" value="ECO:0007669"/>
    <property type="project" value="InterPro"/>
</dbReference>
<evidence type="ECO:0000256" key="3">
    <source>
        <dbReference type="ARBA" id="ARBA00022490"/>
    </source>
</evidence>
<dbReference type="Gene3D" id="1.10.10.10">
    <property type="entry name" value="Winged helix-like DNA-binding domain superfamily/Winged helix DNA-binding domain"/>
    <property type="match status" value="1"/>
</dbReference>
<dbReference type="PROSITE" id="PS51722">
    <property type="entry name" value="G_TR_2"/>
    <property type="match status" value="1"/>
</dbReference>
<dbReference type="GO" id="GO:0001514">
    <property type="term" value="P:selenocysteine incorporation"/>
    <property type="evidence" value="ECO:0007669"/>
    <property type="project" value="InterPro"/>
</dbReference>
<comment type="subcellular location">
    <subcellularLocation>
        <location evidence="1">Cytoplasm</location>
    </subcellularLocation>
</comment>
<dbReference type="GO" id="GO:0003924">
    <property type="term" value="F:GTPase activity"/>
    <property type="evidence" value="ECO:0007669"/>
    <property type="project" value="InterPro"/>
</dbReference>
<dbReference type="PANTHER" id="PTHR43721:SF22">
    <property type="entry name" value="ELONGATION FACTOR TU, MITOCHONDRIAL"/>
    <property type="match status" value="1"/>
</dbReference>
<dbReference type="InterPro" id="IPR004161">
    <property type="entry name" value="EFTu-like_2"/>
</dbReference>
<dbReference type="InterPro" id="IPR009001">
    <property type="entry name" value="Transl_elong_EF1A/Init_IF2_C"/>
</dbReference>
<keyword evidence="10" id="KW-0251">Elongation factor</keyword>
<evidence type="ECO:0000256" key="5">
    <source>
        <dbReference type="ARBA" id="ARBA00022917"/>
    </source>
</evidence>
<proteinExistence type="predicted"/>
<dbReference type="SUPFAM" id="SSF50465">
    <property type="entry name" value="EF-Tu/eEF-1alpha/eIF2-gamma C-terminal domain"/>
    <property type="match status" value="1"/>
</dbReference>
<dbReference type="NCBIfam" id="TIGR00475">
    <property type="entry name" value="selB"/>
    <property type="match status" value="1"/>
</dbReference>